<evidence type="ECO:0000256" key="9">
    <source>
        <dbReference type="SAM" id="MobiDB-lite"/>
    </source>
</evidence>
<keyword evidence="6 10" id="KW-1133">Transmembrane helix</keyword>
<sequence>MSQQKISVYSLADLKNTSDDAIPNYLNSLGFKQSHTLTDIRLGLGFSSLAVAAACFVWDLKLGFYDTKYYSLAAVVAYALLNLAISHFTTVQGNNIYEATAPNGETIHISTTSPKYTPVYQVEVTVTSKDGKKSTVEFKRPFSEWFDSVGHFVAIPFQTILATNVPVIGTADPKRVAAAPSASPQYSAAMLDMLAAASTPADASGAESDAATATGTSSGKKGGKRRKV</sequence>
<dbReference type="EMBL" id="KE148149">
    <property type="protein sequence ID" value="EPE08221.1"/>
    <property type="molecule type" value="Genomic_DNA"/>
</dbReference>
<dbReference type="OrthoDB" id="29558at2759"/>
<organism evidence="11 12">
    <name type="scientific">Ophiostoma piceae (strain UAMH 11346)</name>
    <name type="common">Sap stain fungus</name>
    <dbReference type="NCBI Taxonomy" id="1262450"/>
    <lineage>
        <taxon>Eukaryota</taxon>
        <taxon>Fungi</taxon>
        <taxon>Dikarya</taxon>
        <taxon>Ascomycota</taxon>
        <taxon>Pezizomycotina</taxon>
        <taxon>Sordariomycetes</taxon>
        <taxon>Sordariomycetidae</taxon>
        <taxon>Ophiostomatales</taxon>
        <taxon>Ophiostomataceae</taxon>
        <taxon>Ophiostoma</taxon>
    </lineage>
</organism>
<feature type="transmembrane region" description="Helical" evidence="10">
    <location>
        <begin position="70"/>
        <end position="88"/>
    </location>
</feature>
<feature type="region of interest" description="Disordered" evidence="9">
    <location>
        <begin position="201"/>
        <end position="228"/>
    </location>
</feature>
<comment type="function">
    <text evidence="8">Component of the signal peptidase complex (SPC) which catalyzes the cleavage of N-terminal signal sequences from nascent proteins as they are translocated into the lumen of the endoplasmic reticulum. Enhances the enzymatic activity of SPC and facilitates the interactions between different components of the translocation site.</text>
</comment>
<dbReference type="GO" id="GO:0005787">
    <property type="term" value="C:signal peptidase complex"/>
    <property type="evidence" value="ECO:0007669"/>
    <property type="project" value="InterPro"/>
</dbReference>
<dbReference type="OMA" id="KHACDDA"/>
<name>S3C8H1_OPHP1</name>
<dbReference type="eggNOG" id="ENOG502S2C7">
    <property type="taxonomic scope" value="Eukaryota"/>
</dbReference>
<dbReference type="GO" id="GO:0006465">
    <property type="term" value="P:signal peptide processing"/>
    <property type="evidence" value="ECO:0007669"/>
    <property type="project" value="InterPro"/>
</dbReference>
<evidence type="ECO:0000256" key="10">
    <source>
        <dbReference type="SAM" id="Phobius"/>
    </source>
</evidence>
<comment type="subcellular location">
    <subcellularLocation>
        <location evidence="1">Endoplasmic reticulum membrane</location>
        <topology evidence="1">Multi-pass membrane protein</topology>
    </subcellularLocation>
</comment>
<evidence type="ECO:0000256" key="4">
    <source>
        <dbReference type="ARBA" id="ARBA00022692"/>
    </source>
</evidence>
<dbReference type="AlphaFoldDB" id="S3C8H1"/>
<evidence type="ECO:0000256" key="6">
    <source>
        <dbReference type="ARBA" id="ARBA00022989"/>
    </source>
</evidence>
<dbReference type="HOGENOM" id="CLU_089740_0_0_1"/>
<evidence type="ECO:0000313" key="12">
    <source>
        <dbReference type="Proteomes" id="UP000016923"/>
    </source>
</evidence>
<dbReference type="STRING" id="1262450.S3C8H1"/>
<reference evidence="11 12" key="1">
    <citation type="journal article" date="2013" name="BMC Genomics">
        <title>The genome and transcriptome of the pine saprophyte Ophiostoma piceae, and a comparison with the bark beetle-associated pine pathogen Grosmannia clavigera.</title>
        <authorList>
            <person name="Haridas S."/>
            <person name="Wang Y."/>
            <person name="Lim L."/>
            <person name="Massoumi Alamouti S."/>
            <person name="Jackman S."/>
            <person name="Docking R."/>
            <person name="Robertson G."/>
            <person name="Birol I."/>
            <person name="Bohlmann J."/>
            <person name="Breuil C."/>
        </authorList>
    </citation>
    <scope>NUCLEOTIDE SEQUENCE [LARGE SCALE GENOMIC DNA]</scope>
    <source>
        <strain evidence="11 12">UAMH 11346</strain>
    </source>
</reference>
<evidence type="ECO:0000313" key="11">
    <source>
        <dbReference type="EMBL" id="EPE08221.1"/>
    </source>
</evidence>
<dbReference type="PANTHER" id="PTHR13085">
    <property type="entry name" value="MICROSOMAL SIGNAL PEPTIDASE 25 KDA SUBUNIT"/>
    <property type="match status" value="1"/>
</dbReference>
<evidence type="ECO:0000256" key="7">
    <source>
        <dbReference type="ARBA" id="ARBA00023136"/>
    </source>
</evidence>
<dbReference type="GO" id="GO:0045047">
    <property type="term" value="P:protein targeting to ER"/>
    <property type="evidence" value="ECO:0007669"/>
    <property type="project" value="TreeGrafter"/>
</dbReference>
<dbReference type="PANTHER" id="PTHR13085:SF0">
    <property type="entry name" value="SIGNAL PEPTIDASE COMPLEX SUBUNIT 2"/>
    <property type="match status" value="1"/>
</dbReference>
<dbReference type="InterPro" id="IPR009582">
    <property type="entry name" value="Spc2/SPCS2"/>
</dbReference>
<feature type="compositionally biased region" description="Low complexity" evidence="9">
    <location>
        <begin position="201"/>
        <end position="219"/>
    </location>
</feature>
<gene>
    <name evidence="11" type="ORF">F503_01004</name>
</gene>
<proteinExistence type="inferred from homology"/>
<evidence type="ECO:0000256" key="5">
    <source>
        <dbReference type="ARBA" id="ARBA00022824"/>
    </source>
</evidence>
<dbReference type="VEuPathDB" id="FungiDB:F503_01004"/>
<evidence type="ECO:0000256" key="1">
    <source>
        <dbReference type="ARBA" id="ARBA00004477"/>
    </source>
</evidence>
<keyword evidence="12" id="KW-1185">Reference proteome</keyword>
<evidence type="ECO:0000256" key="8">
    <source>
        <dbReference type="ARBA" id="ARBA00045608"/>
    </source>
</evidence>
<dbReference type="Pfam" id="PF06703">
    <property type="entry name" value="SPC25"/>
    <property type="match status" value="1"/>
</dbReference>
<dbReference type="Proteomes" id="UP000016923">
    <property type="component" value="Unassembled WGS sequence"/>
</dbReference>
<feature type="transmembrane region" description="Helical" evidence="10">
    <location>
        <begin position="40"/>
        <end position="58"/>
    </location>
</feature>
<comment type="similarity">
    <text evidence="2">Belongs to the SPCS2 family.</text>
</comment>
<protein>
    <recommendedName>
        <fullName evidence="3">Signal peptidase complex subunit 2</fullName>
    </recommendedName>
</protein>
<keyword evidence="5" id="KW-0256">Endoplasmic reticulum</keyword>
<evidence type="ECO:0000256" key="3">
    <source>
        <dbReference type="ARBA" id="ARBA00017057"/>
    </source>
</evidence>
<keyword evidence="7 10" id="KW-0472">Membrane</keyword>
<keyword evidence="4 10" id="KW-0812">Transmembrane</keyword>
<evidence type="ECO:0000256" key="2">
    <source>
        <dbReference type="ARBA" id="ARBA00007324"/>
    </source>
</evidence>
<accession>S3C8H1</accession>